<dbReference type="OrthoDB" id="342190at2759"/>
<dbReference type="Gene3D" id="3.40.50.300">
    <property type="entry name" value="P-loop containing nucleotide triphosphate hydrolases"/>
    <property type="match status" value="1"/>
</dbReference>
<gene>
    <name evidence="2" type="ORF">HYH03_013117</name>
</gene>
<organism evidence="2 3">
    <name type="scientific">Edaphochlamys debaryana</name>
    <dbReference type="NCBI Taxonomy" id="47281"/>
    <lineage>
        <taxon>Eukaryota</taxon>
        <taxon>Viridiplantae</taxon>
        <taxon>Chlorophyta</taxon>
        <taxon>core chlorophytes</taxon>
        <taxon>Chlorophyceae</taxon>
        <taxon>CS clade</taxon>
        <taxon>Chlamydomonadales</taxon>
        <taxon>Chlamydomonadales incertae sedis</taxon>
        <taxon>Edaphochlamys</taxon>
    </lineage>
</organism>
<evidence type="ECO:0000313" key="2">
    <source>
        <dbReference type="EMBL" id="KAG2488266.1"/>
    </source>
</evidence>
<name>A0A835XQJ9_9CHLO</name>
<dbReference type="PANTHER" id="PTHR37807">
    <property type="entry name" value="OS07G0160300 PROTEIN"/>
    <property type="match status" value="1"/>
</dbReference>
<accession>A0A835XQJ9</accession>
<comment type="caution">
    <text evidence="2">The sequence shown here is derived from an EMBL/GenBank/DDBJ whole genome shotgun (WGS) entry which is preliminary data.</text>
</comment>
<keyword evidence="3" id="KW-1185">Reference proteome</keyword>
<sequence>MFRTAQRQLAAGLGVVLDCPFARPCLYQAALQAARQAGLEPMGVSGPHSGGAAPPGRREANCPGVPPLAGPAGATTVSSAQAAGGGSGRALAPAPAPSAAACPGAPVRVVVVDVQCSDEALWRQRLEARGAGDAGTERAHKPGAWEELQALLRRYDGSWRWSTDGSVQLPYHVRVDTAVAGTEECVDAVLSYLRGLSTDDWR</sequence>
<dbReference type="Proteomes" id="UP000612055">
    <property type="component" value="Unassembled WGS sequence"/>
</dbReference>
<dbReference type="InterPro" id="IPR027417">
    <property type="entry name" value="P-loop_NTPase"/>
</dbReference>
<feature type="region of interest" description="Disordered" evidence="1">
    <location>
        <begin position="42"/>
        <end position="91"/>
    </location>
</feature>
<evidence type="ECO:0000313" key="3">
    <source>
        <dbReference type="Proteomes" id="UP000612055"/>
    </source>
</evidence>
<protein>
    <submittedName>
        <fullName evidence="2">Uncharacterized protein</fullName>
    </submittedName>
</protein>
<feature type="compositionally biased region" description="Low complexity" evidence="1">
    <location>
        <begin position="42"/>
        <end position="55"/>
    </location>
</feature>
<dbReference type="PANTHER" id="PTHR37807:SF3">
    <property type="entry name" value="OS07G0160300 PROTEIN"/>
    <property type="match status" value="1"/>
</dbReference>
<dbReference type="EMBL" id="JAEHOE010000085">
    <property type="protein sequence ID" value="KAG2488266.1"/>
    <property type="molecule type" value="Genomic_DNA"/>
</dbReference>
<proteinExistence type="predicted"/>
<reference evidence="2" key="1">
    <citation type="journal article" date="2020" name="bioRxiv">
        <title>Comparative genomics of Chlamydomonas.</title>
        <authorList>
            <person name="Craig R.J."/>
            <person name="Hasan A.R."/>
            <person name="Ness R.W."/>
            <person name="Keightley P.D."/>
        </authorList>
    </citation>
    <scope>NUCLEOTIDE SEQUENCE</scope>
    <source>
        <strain evidence="2">CCAP 11/70</strain>
    </source>
</reference>
<evidence type="ECO:0000256" key="1">
    <source>
        <dbReference type="SAM" id="MobiDB-lite"/>
    </source>
</evidence>
<dbReference type="AlphaFoldDB" id="A0A835XQJ9"/>
<feature type="compositionally biased region" description="Low complexity" evidence="1">
    <location>
        <begin position="70"/>
        <end position="82"/>
    </location>
</feature>